<dbReference type="InterPro" id="IPR045039">
    <property type="entry name" value="NSI-like"/>
</dbReference>
<dbReference type="PROSITE" id="PS51186">
    <property type="entry name" value="GNAT"/>
    <property type="match status" value="1"/>
</dbReference>
<dbReference type="GO" id="GO:0008080">
    <property type="term" value="F:N-acetyltransferase activity"/>
    <property type="evidence" value="ECO:0007669"/>
    <property type="project" value="InterPro"/>
</dbReference>
<organism evidence="4">
    <name type="scientific">Auxenochlorella protothecoides</name>
    <name type="common">Green microalga</name>
    <name type="synonym">Chlorella protothecoides</name>
    <dbReference type="NCBI Taxonomy" id="3075"/>
    <lineage>
        <taxon>Eukaryota</taxon>
        <taxon>Viridiplantae</taxon>
        <taxon>Chlorophyta</taxon>
        <taxon>core chlorophytes</taxon>
        <taxon>Trebouxiophyceae</taxon>
        <taxon>Chlorellales</taxon>
        <taxon>Chlorellaceae</taxon>
        <taxon>Auxenochlorella</taxon>
    </lineage>
</organism>
<evidence type="ECO:0000259" key="3">
    <source>
        <dbReference type="PROSITE" id="PS51186"/>
    </source>
</evidence>
<accession>A0A1D1ZXS0</accession>
<evidence type="ECO:0000256" key="2">
    <source>
        <dbReference type="ARBA" id="ARBA00023315"/>
    </source>
</evidence>
<reference evidence="4" key="1">
    <citation type="submission" date="2015-08" db="EMBL/GenBank/DDBJ databases">
        <authorList>
            <person name="Babu N.S."/>
            <person name="Beckwith C.J."/>
            <person name="Beseler K.G."/>
            <person name="Brison A."/>
            <person name="Carone J.V."/>
            <person name="Caskin T.P."/>
            <person name="Diamond M."/>
            <person name="Durham M.E."/>
            <person name="Foxe J.M."/>
            <person name="Go M."/>
            <person name="Henderson B.A."/>
            <person name="Jones I.B."/>
            <person name="McGettigan J.A."/>
            <person name="Micheletti S.J."/>
            <person name="Nasrallah M.E."/>
            <person name="Ortiz D."/>
            <person name="Piller C.R."/>
            <person name="Privatt S.R."/>
            <person name="Schneider S.L."/>
            <person name="Sharp S."/>
            <person name="Smith T.C."/>
            <person name="Stanton J.D."/>
            <person name="Ullery H.E."/>
            <person name="Wilson R.J."/>
            <person name="Serrano M.G."/>
            <person name="Buck G."/>
            <person name="Lee V."/>
            <person name="Wang Y."/>
            <person name="Carvalho R."/>
            <person name="Voegtly L."/>
            <person name="Shi R."/>
            <person name="Duckworth R."/>
            <person name="Johnson A."/>
            <person name="Loviza R."/>
            <person name="Walstead R."/>
            <person name="Shah Z."/>
            <person name="Kiflezghi M."/>
            <person name="Wade K."/>
            <person name="Ball S.L."/>
            <person name="Bradley K.W."/>
            <person name="Asai D.J."/>
            <person name="Bowman C.A."/>
            <person name="Russell D.A."/>
            <person name="Pope W.H."/>
            <person name="Jacobs-Sera D."/>
            <person name="Hendrix R.W."/>
            <person name="Hatfull G.F."/>
        </authorList>
    </citation>
    <scope>NUCLEOTIDE SEQUENCE</scope>
</reference>
<dbReference type="InterPro" id="IPR016181">
    <property type="entry name" value="Acyl_CoA_acyltransferase"/>
</dbReference>
<dbReference type="PANTHER" id="PTHR43626:SF4">
    <property type="entry name" value="GCN5-RELATED N-ACETYLTRANSFERASE 2, CHLOROPLASTIC"/>
    <property type="match status" value="1"/>
</dbReference>
<gene>
    <name evidence="4" type="ORF">g.3903</name>
</gene>
<proteinExistence type="predicted"/>
<sequence>MPSCAVVGCCPTLLVSPAFRSRPPVRHILWQDQAHGRHDARPCRPSVAAYGLFGSLFDRSAPPSPLADYSSESLDEVVLRKFTQSDGTVYNVVFRKGGPVDLDDLEQLCAKVGWPPRPSAKVRIALANSFMVGTLTLEAPDPGSPAAPPPRLVGLARATSDGVFNATLWDVAVDPDLQNLGLGKALVETMVRALLRLDITNVTLFADAHTISFYSALGFQPDPQGIKGMFWYPRY</sequence>
<keyword evidence="2" id="KW-0012">Acyltransferase</keyword>
<keyword evidence="1" id="KW-0808">Transferase</keyword>
<dbReference type="AlphaFoldDB" id="A0A1D1ZXS0"/>
<dbReference type="PANTHER" id="PTHR43626">
    <property type="entry name" value="ACYL-COA N-ACYLTRANSFERASE"/>
    <property type="match status" value="1"/>
</dbReference>
<protein>
    <recommendedName>
        <fullName evidence="3">N-acetyltransferase domain-containing protein</fullName>
    </recommendedName>
</protein>
<dbReference type="SUPFAM" id="SSF55729">
    <property type="entry name" value="Acyl-CoA N-acyltransferases (Nat)"/>
    <property type="match status" value="1"/>
</dbReference>
<dbReference type="CDD" id="cd04301">
    <property type="entry name" value="NAT_SF"/>
    <property type="match status" value="1"/>
</dbReference>
<evidence type="ECO:0000256" key="1">
    <source>
        <dbReference type="ARBA" id="ARBA00022679"/>
    </source>
</evidence>
<dbReference type="InterPro" id="IPR000182">
    <property type="entry name" value="GNAT_dom"/>
</dbReference>
<dbReference type="EMBL" id="GDKF01006971">
    <property type="protein sequence ID" value="JAT71651.1"/>
    <property type="molecule type" value="Transcribed_RNA"/>
</dbReference>
<dbReference type="GO" id="GO:0005737">
    <property type="term" value="C:cytoplasm"/>
    <property type="evidence" value="ECO:0007669"/>
    <property type="project" value="TreeGrafter"/>
</dbReference>
<feature type="domain" description="N-acetyltransferase" evidence="3">
    <location>
        <begin position="77"/>
        <end position="235"/>
    </location>
</feature>
<name>A0A1D1ZXS0_AUXPR</name>
<evidence type="ECO:0000313" key="4">
    <source>
        <dbReference type="EMBL" id="JAT71651.1"/>
    </source>
</evidence>
<dbReference type="Gene3D" id="3.40.630.30">
    <property type="match status" value="1"/>
</dbReference>
<dbReference type="Pfam" id="PF00583">
    <property type="entry name" value="Acetyltransf_1"/>
    <property type="match status" value="1"/>
</dbReference>